<reference evidence="3" key="1">
    <citation type="submission" date="2017-06" db="EMBL/GenBank/DDBJ databases">
        <authorList>
            <person name="Varghese N."/>
            <person name="Submissions S."/>
        </authorList>
    </citation>
    <scope>NUCLEOTIDE SEQUENCE [LARGE SCALE GENOMIC DNA]</scope>
    <source>
        <strain evidence="3">LNB2</strain>
    </source>
</reference>
<protein>
    <submittedName>
        <fullName evidence="2">Uncharacterized protein</fullName>
    </submittedName>
</protein>
<proteinExistence type="predicted"/>
<accession>A0A239HVT3</accession>
<keyword evidence="1" id="KW-0732">Signal</keyword>
<feature type="signal peptide" evidence="1">
    <location>
        <begin position="1"/>
        <end position="24"/>
    </location>
</feature>
<dbReference type="Proteomes" id="UP000198281">
    <property type="component" value="Unassembled WGS sequence"/>
</dbReference>
<dbReference type="OrthoDB" id="7392270at2"/>
<feature type="chain" id="PRO_5012624820" evidence="1">
    <location>
        <begin position="25"/>
        <end position="246"/>
    </location>
</feature>
<dbReference type="AlphaFoldDB" id="A0A239HVT3"/>
<gene>
    <name evidence="2" type="ORF">SAMN06295912_11965</name>
</gene>
<name>A0A239HVT3_9SPHN</name>
<evidence type="ECO:0000313" key="3">
    <source>
        <dbReference type="Proteomes" id="UP000198281"/>
    </source>
</evidence>
<keyword evidence="3" id="KW-1185">Reference proteome</keyword>
<dbReference type="PROSITE" id="PS51257">
    <property type="entry name" value="PROKAR_LIPOPROTEIN"/>
    <property type="match status" value="1"/>
</dbReference>
<dbReference type="RefSeq" id="WP_089220495.1">
    <property type="nucleotide sequence ID" value="NZ_FZOS01000019.1"/>
</dbReference>
<sequence>MKIWTTIGLALLAAGCGGPPSGDAASDNASAPATAPTASAFAWPASLSPIGDGYPVAGKMCRRLGESAATSDYLDDSATLVGCPGGADGVEAQTILAGTGAKVVGEVDGVTLISVAAGDANQGMANAAGTVAQVDESVDAKVAGTNFNATGDVACSGLPGGQPAGQCAAGVVRKQDGSADVTVTWPDKRSRALFFDGKGNVTGADVSQADGSANHAVKGVRKAPDIIVVTIGPERYEIREALLTGG</sequence>
<evidence type="ECO:0000256" key="1">
    <source>
        <dbReference type="SAM" id="SignalP"/>
    </source>
</evidence>
<dbReference type="EMBL" id="FZOS01000019">
    <property type="protein sequence ID" value="SNS85486.1"/>
    <property type="molecule type" value="Genomic_DNA"/>
</dbReference>
<organism evidence="2 3">
    <name type="scientific">Edaphosphingomonas laterariae</name>
    <dbReference type="NCBI Taxonomy" id="861865"/>
    <lineage>
        <taxon>Bacteria</taxon>
        <taxon>Pseudomonadati</taxon>
        <taxon>Pseudomonadota</taxon>
        <taxon>Alphaproteobacteria</taxon>
        <taxon>Sphingomonadales</taxon>
        <taxon>Rhizorhabdaceae</taxon>
        <taxon>Edaphosphingomonas</taxon>
    </lineage>
</organism>
<evidence type="ECO:0000313" key="2">
    <source>
        <dbReference type="EMBL" id="SNS85486.1"/>
    </source>
</evidence>